<reference evidence="11" key="1">
    <citation type="journal article" date="2023" name="Insect Mol. Biol.">
        <title>Genome sequencing provides insights into the evolution of gene families encoding plant cell wall-degrading enzymes in longhorned beetles.</title>
        <authorList>
            <person name="Shin N.R."/>
            <person name="Okamura Y."/>
            <person name="Kirsch R."/>
            <person name="Pauchet Y."/>
        </authorList>
    </citation>
    <scope>NUCLEOTIDE SEQUENCE</scope>
    <source>
        <strain evidence="11">AMC_N1</strain>
    </source>
</reference>
<proteinExistence type="inferred from homology"/>
<dbReference type="EMBL" id="JAPWTK010000049">
    <property type="protein sequence ID" value="KAJ8954309.1"/>
    <property type="molecule type" value="Genomic_DNA"/>
</dbReference>
<organism evidence="11 12">
    <name type="scientific">Aromia moschata</name>
    <dbReference type="NCBI Taxonomy" id="1265417"/>
    <lineage>
        <taxon>Eukaryota</taxon>
        <taxon>Metazoa</taxon>
        <taxon>Ecdysozoa</taxon>
        <taxon>Arthropoda</taxon>
        <taxon>Hexapoda</taxon>
        <taxon>Insecta</taxon>
        <taxon>Pterygota</taxon>
        <taxon>Neoptera</taxon>
        <taxon>Endopterygota</taxon>
        <taxon>Coleoptera</taxon>
        <taxon>Polyphaga</taxon>
        <taxon>Cucujiformia</taxon>
        <taxon>Chrysomeloidea</taxon>
        <taxon>Cerambycidae</taxon>
        <taxon>Cerambycinae</taxon>
        <taxon>Callichromatini</taxon>
        <taxon>Aromia</taxon>
    </lineage>
</organism>
<keyword evidence="4 10" id="KW-0812">Transmembrane</keyword>
<dbReference type="GO" id="GO:0030148">
    <property type="term" value="P:sphingolipid biosynthetic process"/>
    <property type="evidence" value="ECO:0007669"/>
    <property type="project" value="TreeGrafter"/>
</dbReference>
<sequence>MPWNRSLMSLNIGLKNCEVKFLVSRKLNMIHEQTNWVYSLMSSPLKPVLVTAAYLYFVYNLGPKLMENRKAFKLKAVLVLYNLIQIILNSYITIE</sequence>
<dbReference type="GO" id="GO:0034626">
    <property type="term" value="P:fatty acid elongation, polyunsaturated fatty acid"/>
    <property type="evidence" value="ECO:0007669"/>
    <property type="project" value="TreeGrafter"/>
</dbReference>
<keyword evidence="2 10" id="KW-0444">Lipid biosynthesis</keyword>
<keyword evidence="3 10" id="KW-0808">Transferase</keyword>
<gene>
    <name evidence="11" type="ORF">NQ318_005895</name>
</gene>
<keyword evidence="7 10" id="KW-0443">Lipid metabolism</keyword>
<comment type="caution">
    <text evidence="11">The sequence shown here is derived from an EMBL/GenBank/DDBJ whole genome shotgun (WGS) entry which is preliminary data.</text>
</comment>
<dbReference type="EC" id="2.3.1.199" evidence="10"/>
<comment type="similarity">
    <text evidence="10">Belongs to the ELO family.</text>
</comment>
<feature type="transmembrane region" description="Helical" evidence="10">
    <location>
        <begin position="45"/>
        <end position="62"/>
    </location>
</feature>
<dbReference type="GO" id="GO:0009922">
    <property type="term" value="F:fatty acid elongase activity"/>
    <property type="evidence" value="ECO:0007669"/>
    <property type="project" value="UniProtKB-EC"/>
</dbReference>
<evidence type="ECO:0000256" key="4">
    <source>
        <dbReference type="ARBA" id="ARBA00022692"/>
    </source>
</evidence>
<dbReference type="GO" id="GO:0042761">
    <property type="term" value="P:very long-chain fatty acid biosynthetic process"/>
    <property type="evidence" value="ECO:0007669"/>
    <property type="project" value="TreeGrafter"/>
</dbReference>
<dbReference type="PANTHER" id="PTHR11157">
    <property type="entry name" value="FATTY ACID ACYL TRANSFERASE-RELATED"/>
    <property type="match status" value="1"/>
</dbReference>
<evidence type="ECO:0000256" key="8">
    <source>
        <dbReference type="ARBA" id="ARBA00023136"/>
    </source>
</evidence>
<accession>A0AAV8YUI5</accession>
<dbReference type="AlphaFoldDB" id="A0AAV8YUI5"/>
<evidence type="ECO:0000256" key="1">
    <source>
        <dbReference type="ARBA" id="ARBA00004141"/>
    </source>
</evidence>
<evidence type="ECO:0000313" key="11">
    <source>
        <dbReference type="EMBL" id="KAJ8954309.1"/>
    </source>
</evidence>
<evidence type="ECO:0000256" key="5">
    <source>
        <dbReference type="ARBA" id="ARBA00022832"/>
    </source>
</evidence>
<dbReference type="Proteomes" id="UP001162162">
    <property type="component" value="Unassembled WGS sequence"/>
</dbReference>
<evidence type="ECO:0000256" key="9">
    <source>
        <dbReference type="ARBA" id="ARBA00023160"/>
    </source>
</evidence>
<evidence type="ECO:0000256" key="10">
    <source>
        <dbReference type="RuleBase" id="RU361115"/>
    </source>
</evidence>
<protein>
    <recommendedName>
        <fullName evidence="10">Elongation of very long chain fatty acids protein</fullName>
        <ecNumber evidence="10">2.3.1.199</ecNumber>
    </recommendedName>
    <alternativeName>
        <fullName evidence="10">Very-long-chain 3-oxoacyl-CoA synthase</fullName>
    </alternativeName>
</protein>
<feature type="transmembrane region" description="Helical" evidence="10">
    <location>
        <begin position="74"/>
        <end position="94"/>
    </location>
</feature>
<evidence type="ECO:0000256" key="6">
    <source>
        <dbReference type="ARBA" id="ARBA00022989"/>
    </source>
</evidence>
<dbReference type="GO" id="GO:0019367">
    <property type="term" value="P:fatty acid elongation, saturated fatty acid"/>
    <property type="evidence" value="ECO:0007669"/>
    <property type="project" value="TreeGrafter"/>
</dbReference>
<evidence type="ECO:0000256" key="3">
    <source>
        <dbReference type="ARBA" id="ARBA00022679"/>
    </source>
</evidence>
<comment type="caution">
    <text evidence="10">Lacks conserved residue(s) required for the propagation of feature annotation.</text>
</comment>
<dbReference type="Pfam" id="PF01151">
    <property type="entry name" value="ELO"/>
    <property type="match status" value="1"/>
</dbReference>
<dbReference type="InterPro" id="IPR002076">
    <property type="entry name" value="ELO_fam"/>
</dbReference>
<keyword evidence="6 10" id="KW-1133">Transmembrane helix</keyword>
<keyword evidence="12" id="KW-1185">Reference proteome</keyword>
<keyword evidence="9 10" id="KW-0275">Fatty acid biosynthesis</keyword>
<dbReference type="GO" id="GO:0034625">
    <property type="term" value="P:fatty acid elongation, monounsaturated fatty acid"/>
    <property type="evidence" value="ECO:0007669"/>
    <property type="project" value="TreeGrafter"/>
</dbReference>
<evidence type="ECO:0000256" key="7">
    <source>
        <dbReference type="ARBA" id="ARBA00023098"/>
    </source>
</evidence>
<keyword evidence="8 10" id="KW-0472">Membrane</keyword>
<comment type="subcellular location">
    <subcellularLocation>
        <location evidence="1">Membrane</location>
        <topology evidence="1">Multi-pass membrane protein</topology>
    </subcellularLocation>
</comment>
<dbReference type="GO" id="GO:0005789">
    <property type="term" value="C:endoplasmic reticulum membrane"/>
    <property type="evidence" value="ECO:0007669"/>
    <property type="project" value="TreeGrafter"/>
</dbReference>
<dbReference type="PANTHER" id="PTHR11157:SF21">
    <property type="entry name" value="ELONGATION OF VERY LONG CHAIN FATTY ACIDS PROTEIN"/>
    <property type="match status" value="1"/>
</dbReference>
<evidence type="ECO:0000313" key="12">
    <source>
        <dbReference type="Proteomes" id="UP001162162"/>
    </source>
</evidence>
<comment type="catalytic activity">
    <reaction evidence="10">
        <text>a very-long-chain acyl-CoA + malonyl-CoA + H(+) = a very-long-chain 3-oxoacyl-CoA + CO2 + CoA</text>
        <dbReference type="Rhea" id="RHEA:32727"/>
        <dbReference type="ChEBI" id="CHEBI:15378"/>
        <dbReference type="ChEBI" id="CHEBI:16526"/>
        <dbReference type="ChEBI" id="CHEBI:57287"/>
        <dbReference type="ChEBI" id="CHEBI:57384"/>
        <dbReference type="ChEBI" id="CHEBI:90725"/>
        <dbReference type="ChEBI" id="CHEBI:90736"/>
        <dbReference type="EC" id="2.3.1.199"/>
    </reaction>
</comment>
<name>A0AAV8YUI5_9CUCU</name>
<evidence type="ECO:0000256" key="2">
    <source>
        <dbReference type="ARBA" id="ARBA00022516"/>
    </source>
</evidence>
<keyword evidence="5 10" id="KW-0276">Fatty acid metabolism</keyword>